<evidence type="ECO:0000313" key="2">
    <source>
        <dbReference type="EMBL" id="KAG6793484.1"/>
    </source>
</evidence>
<organism evidence="2 3">
    <name type="scientific">Populus tomentosa</name>
    <name type="common">Chinese white poplar</name>
    <dbReference type="NCBI Taxonomy" id="118781"/>
    <lineage>
        <taxon>Eukaryota</taxon>
        <taxon>Viridiplantae</taxon>
        <taxon>Streptophyta</taxon>
        <taxon>Embryophyta</taxon>
        <taxon>Tracheophyta</taxon>
        <taxon>Spermatophyta</taxon>
        <taxon>Magnoliopsida</taxon>
        <taxon>eudicotyledons</taxon>
        <taxon>Gunneridae</taxon>
        <taxon>Pentapetalae</taxon>
        <taxon>rosids</taxon>
        <taxon>fabids</taxon>
        <taxon>Malpighiales</taxon>
        <taxon>Salicaceae</taxon>
        <taxon>Saliceae</taxon>
        <taxon>Populus</taxon>
    </lineage>
</organism>
<comment type="caution">
    <text evidence="2">The sequence shown here is derived from an EMBL/GenBank/DDBJ whole genome shotgun (WGS) entry which is preliminary data.</text>
</comment>
<gene>
    <name evidence="2" type="ORF">POTOM_002693</name>
</gene>
<dbReference type="OrthoDB" id="1710661at2759"/>
<keyword evidence="1" id="KW-0472">Membrane</keyword>
<dbReference type="Proteomes" id="UP000886885">
    <property type="component" value="Chromosome 1A"/>
</dbReference>
<protein>
    <submittedName>
        <fullName evidence="2">Uncharacterized protein</fullName>
    </submittedName>
</protein>
<keyword evidence="1" id="KW-0812">Transmembrane</keyword>
<dbReference type="AlphaFoldDB" id="A0A8X8DK56"/>
<name>A0A8X8DK56_POPTO</name>
<evidence type="ECO:0000313" key="3">
    <source>
        <dbReference type="Proteomes" id="UP000886885"/>
    </source>
</evidence>
<reference evidence="2" key="1">
    <citation type="journal article" date="2020" name="bioRxiv">
        <title>Hybrid origin of Populus tomentosa Carr. identified through genome sequencing and phylogenomic analysis.</title>
        <authorList>
            <person name="An X."/>
            <person name="Gao K."/>
            <person name="Chen Z."/>
            <person name="Li J."/>
            <person name="Yang X."/>
            <person name="Yang X."/>
            <person name="Zhou J."/>
            <person name="Guo T."/>
            <person name="Zhao T."/>
            <person name="Huang S."/>
            <person name="Miao D."/>
            <person name="Khan W.U."/>
            <person name="Rao P."/>
            <person name="Ye M."/>
            <person name="Lei B."/>
            <person name="Liao W."/>
            <person name="Wang J."/>
            <person name="Ji L."/>
            <person name="Li Y."/>
            <person name="Guo B."/>
            <person name="Mustafa N.S."/>
            <person name="Li S."/>
            <person name="Yun Q."/>
            <person name="Keller S.R."/>
            <person name="Mao J."/>
            <person name="Zhang R."/>
            <person name="Strauss S.H."/>
        </authorList>
    </citation>
    <scope>NUCLEOTIDE SEQUENCE</scope>
    <source>
        <strain evidence="2">GM15</strain>
        <tissue evidence="2">Leaf</tissue>
    </source>
</reference>
<keyword evidence="1" id="KW-1133">Transmembrane helix</keyword>
<dbReference type="EMBL" id="JAAWWB010000001">
    <property type="protein sequence ID" value="KAG6793484.1"/>
    <property type="molecule type" value="Genomic_DNA"/>
</dbReference>
<feature type="transmembrane region" description="Helical" evidence="1">
    <location>
        <begin position="21"/>
        <end position="41"/>
    </location>
</feature>
<proteinExistence type="predicted"/>
<sequence>MHSHVGGFKELSFCSDLHPSYVIIASSSFLKLKILVVLVFLVSRPRYLLVAMMHIPSYGLFMLFIKIKHNLLTKWFPQSYSC</sequence>
<keyword evidence="3" id="KW-1185">Reference proteome</keyword>
<feature type="transmembrane region" description="Helical" evidence="1">
    <location>
        <begin position="47"/>
        <end position="65"/>
    </location>
</feature>
<accession>A0A8X8DK56</accession>
<evidence type="ECO:0000256" key="1">
    <source>
        <dbReference type="SAM" id="Phobius"/>
    </source>
</evidence>